<keyword evidence="2" id="KW-1185">Reference proteome</keyword>
<dbReference type="AlphaFoldDB" id="A0A2D0MWC5"/>
<name>A0A2D0MWC5_FLAN2</name>
<sequence>MSILFSKPGFGQYWNGDEGTETDIWRSGNIGLGTDNPTQLLHLFSSTSGDLSTFPVFFPDATLPGTKARFSNLRVIPTGNPLSGGSEQTLHNWDLRVLGDQMNFDHSTDNNYLNTVFSVDGSGRLILRGTTSGNAFLSPTAFPEIEWPGTKLRLFNRRIIPNPTAPGSLPEQTLHTWDLNALGNQFTLNYYEDNLYVNTSLLVDNNGKMTVRGTTSGNAFISPSVVPEAEMPGTKLRLANYRVIPDLTPPITEPERNLHKWDLRVFGNQFGVDYYLNNRYEDTFLTIHGEGIVSVNGTTSTNILEIRGGNDIAEPFTLSIGEEILPGSVMIIDEHHPGKLKLSEEPYDRKVAGVISGAQGIKPGITLAYDESVNTEKLISIAGRVYVWANTSAGPIKPGDLLTTSNIRGQAMKVTDYQQAQGAILGKAMSALETEQGYVLLLVSLQ</sequence>
<organism evidence="1 2">
    <name type="scientific">Flavilitoribacter nigricans (strain ATCC 23147 / DSM 23189 / NBRC 102662 / NCIMB 1420 / SS-2)</name>
    <name type="common">Lewinella nigricans</name>
    <dbReference type="NCBI Taxonomy" id="1122177"/>
    <lineage>
        <taxon>Bacteria</taxon>
        <taxon>Pseudomonadati</taxon>
        <taxon>Bacteroidota</taxon>
        <taxon>Saprospiria</taxon>
        <taxon>Saprospirales</taxon>
        <taxon>Lewinellaceae</taxon>
        <taxon>Flavilitoribacter</taxon>
    </lineage>
</organism>
<dbReference type="Proteomes" id="UP000223913">
    <property type="component" value="Unassembled WGS sequence"/>
</dbReference>
<reference evidence="1 2" key="1">
    <citation type="submission" date="2017-10" db="EMBL/GenBank/DDBJ databases">
        <title>The draft genome sequence of Lewinella nigricans NBRC 102662.</title>
        <authorList>
            <person name="Wang K."/>
        </authorList>
    </citation>
    <scope>NUCLEOTIDE SEQUENCE [LARGE SCALE GENOMIC DNA]</scope>
    <source>
        <strain evidence="1 2">NBRC 102662</strain>
    </source>
</reference>
<evidence type="ECO:0000313" key="1">
    <source>
        <dbReference type="EMBL" id="PHN00571.1"/>
    </source>
</evidence>
<gene>
    <name evidence="1" type="ORF">CRP01_41540</name>
</gene>
<accession>A0A2D0MWC5</accession>
<protein>
    <submittedName>
        <fullName evidence="1">Uncharacterized protein</fullName>
    </submittedName>
</protein>
<evidence type="ECO:0000313" key="2">
    <source>
        <dbReference type="Proteomes" id="UP000223913"/>
    </source>
</evidence>
<proteinExistence type="predicted"/>
<comment type="caution">
    <text evidence="1">The sequence shown here is derived from an EMBL/GenBank/DDBJ whole genome shotgun (WGS) entry which is preliminary data.</text>
</comment>
<dbReference type="EMBL" id="PDUD01000101">
    <property type="protein sequence ID" value="PHN00571.1"/>
    <property type="molecule type" value="Genomic_DNA"/>
</dbReference>